<evidence type="ECO:0000313" key="1">
    <source>
        <dbReference type="EMBL" id="KAI3358305.1"/>
    </source>
</evidence>
<proteinExistence type="predicted"/>
<accession>A0ACB8VSA2</accession>
<evidence type="ECO:0000313" key="2">
    <source>
        <dbReference type="Proteomes" id="UP000831701"/>
    </source>
</evidence>
<reference evidence="1" key="1">
    <citation type="submission" date="2022-04" db="EMBL/GenBank/DDBJ databases">
        <title>Jade perch genome.</title>
        <authorList>
            <person name="Chao B."/>
        </authorList>
    </citation>
    <scope>NUCLEOTIDE SEQUENCE</scope>
    <source>
        <strain evidence="1">CB-2022</strain>
    </source>
</reference>
<comment type="caution">
    <text evidence="1">The sequence shown here is derived from an EMBL/GenBank/DDBJ whole genome shotgun (WGS) entry which is preliminary data.</text>
</comment>
<dbReference type="Proteomes" id="UP000831701">
    <property type="component" value="Chromosome 18"/>
</dbReference>
<sequence>MFKDYNLNHHYKTKNAEKYKNDYLAPHDLPTDFEDLVDLATPRIDTRLQERERERRRGRRSSTPQGAPWAPREHYHSARSLLLRRLEHHLHHQRSSWEEPSWTRKNIFVGSKKEPVSIVGRPVIASMTQRAGSPGLRRALWSSLVAWGKGVKRQGRSRWGSSSHYRCHIVLGHTSRWTSGLPLSKGNTTVLTVVDQFSKMTHFIPLPKLPTAKQTAQVMINQVFCIHGLPTDIVSDRGPQFVSVFWKEFCHLLGATVSLSSGNHPESNGQAECLNQELETCLRCLVSQNQTTWSDYLTWIGYAHTRSPPRPPDSPLSTSSTGISPLSFRSMRRRSPSHLLMPWPGDAEKPGHGWLLSRCCFGGRTT</sequence>
<protein>
    <submittedName>
        <fullName evidence="1">Uncharacterized protein</fullName>
    </submittedName>
</protein>
<dbReference type="EMBL" id="CM041548">
    <property type="protein sequence ID" value="KAI3358305.1"/>
    <property type="molecule type" value="Genomic_DNA"/>
</dbReference>
<name>A0ACB8VSA2_9TELE</name>
<keyword evidence="2" id="KW-1185">Reference proteome</keyword>
<organism evidence="1 2">
    <name type="scientific">Scortum barcoo</name>
    <name type="common">barcoo grunter</name>
    <dbReference type="NCBI Taxonomy" id="214431"/>
    <lineage>
        <taxon>Eukaryota</taxon>
        <taxon>Metazoa</taxon>
        <taxon>Chordata</taxon>
        <taxon>Craniata</taxon>
        <taxon>Vertebrata</taxon>
        <taxon>Euteleostomi</taxon>
        <taxon>Actinopterygii</taxon>
        <taxon>Neopterygii</taxon>
        <taxon>Teleostei</taxon>
        <taxon>Neoteleostei</taxon>
        <taxon>Acanthomorphata</taxon>
        <taxon>Eupercaria</taxon>
        <taxon>Centrarchiformes</taxon>
        <taxon>Terapontoidei</taxon>
        <taxon>Terapontidae</taxon>
        <taxon>Scortum</taxon>
    </lineage>
</organism>
<gene>
    <name evidence="1" type="ORF">L3Q82_014680</name>
</gene>